<sequence>MKKATLILSVLFLAGCDDGMIQKQTWAYSELCISGVVYLRSPNGSLTPKINADFYPYTCTKGVANNDKNETN</sequence>
<accession>A0A8S5LFM6</accession>
<organism evidence="1">
    <name type="scientific">Myoviridae sp. ctT1Q6</name>
    <dbReference type="NCBI Taxonomy" id="2823546"/>
    <lineage>
        <taxon>Viruses</taxon>
        <taxon>Duplodnaviria</taxon>
        <taxon>Heunggongvirae</taxon>
        <taxon>Uroviricota</taxon>
        <taxon>Caudoviricetes</taxon>
    </lineage>
</organism>
<dbReference type="EMBL" id="BK014708">
    <property type="protein sequence ID" value="DAD68752.1"/>
    <property type="molecule type" value="Genomic_DNA"/>
</dbReference>
<proteinExistence type="predicted"/>
<dbReference type="PROSITE" id="PS51257">
    <property type="entry name" value="PROKAR_LIPOPROTEIN"/>
    <property type="match status" value="1"/>
</dbReference>
<name>A0A8S5LFM6_9CAUD</name>
<reference evidence="1" key="1">
    <citation type="journal article" date="2021" name="Proc. Natl. Acad. Sci. U.S.A.">
        <title>A Catalog of Tens of Thousands of Viruses from Human Metagenomes Reveals Hidden Associations with Chronic Diseases.</title>
        <authorList>
            <person name="Tisza M.J."/>
            <person name="Buck C.B."/>
        </authorList>
    </citation>
    <scope>NUCLEOTIDE SEQUENCE</scope>
    <source>
        <strain evidence="1">CtT1Q6</strain>
    </source>
</reference>
<protein>
    <recommendedName>
        <fullName evidence="2">Lipoprotein</fullName>
    </recommendedName>
</protein>
<evidence type="ECO:0008006" key="2">
    <source>
        <dbReference type="Google" id="ProtNLM"/>
    </source>
</evidence>
<evidence type="ECO:0000313" key="1">
    <source>
        <dbReference type="EMBL" id="DAD68752.1"/>
    </source>
</evidence>